<dbReference type="InterPro" id="IPR049326">
    <property type="entry name" value="Rhodopsin_dom_fungi"/>
</dbReference>
<protein>
    <recommendedName>
        <fullName evidence="7">Rhodopsin domain-containing protein</fullName>
    </recommendedName>
</protein>
<evidence type="ECO:0000256" key="6">
    <source>
        <dbReference type="SAM" id="Phobius"/>
    </source>
</evidence>
<accession>A0AA37GXR6</accession>
<name>A0AA37GXR6_9PEZI</name>
<evidence type="ECO:0000256" key="1">
    <source>
        <dbReference type="ARBA" id="ARBA00004141"/>
    </source>
</evidence>
<dbReference type="AlphaFoldDB" id="A0AA37GXR6"/>
<comment type="similarity">
    <text evidence="5">Belongs to the SAT4 family.</text>
</comment>
<dbReference type="PANTHER" id="PTHR33048">
    <property type="entry name" value="PTH11-LIKE INTEGRAL MEMBRANE PROTEIN (AFU_ORTHOLOGUE AFUA_5G11245)"/>
    <property type="match status" value="1"/>
</dbReference>
<dbReference type="Proteomes" id="UP001055172">
    <property type="component" value="Unassembled WGS sequence"/>
</dbReference>
<sequence>MACACRPVSFYWTQYLGAEGSCINVSLFFLLLGIVNMFNDIVILLVPVPRIWELQMNKRTKTSIIGIMLLGGL</sequence>
<evidence type="ECO:0000256" key="2">
    <source>
        <dbReference type="ARBA" id="ARBA00022692"/>
    </source>
</evidence>
<organism evidence="8 9">
    <name type="scientific">Colletotrichum liriopes</name>
    <dbReference type="NCBI Taxonomy" id="708192"/>
    <lineage>
        <taxon>Eukaryota</taxon>
        <taxon>Fungi</taxon>
        <taxon>Dikarya</taxon>
        <taxon>Ascomycota</taxon>
        <taxon>Pezizomycotina</taxon>
        <taxon>Sordariomycetes</taxon>
        <taxon>Hypocreomycetidae</taxon>
        <taxon>Glomerellales</taxon>
        <taxon>Glomerellaceae</taxon>
        <taxon>Colletotrichum</taxon>
        <taxon>Colletotrichum spaethianum species complex</taxon>
    </lineage>
</organism>
<keyword evidence="3 6" id="KW-1133">Transmembrane helix</keyword>
<gene>
    <name evidence="8" type="ORF">ColLi_11672</name>
</gene>
<evidence type="ECO:0000259" key="7">
    <source>
        <dbReference type="Pfam" id="PF20684"/>
    </source>
</evidence>
<keyword evidence="9" id="KW-1185">Reference proteome</keyword>
<keyword evidence="4 6" id="KW-0472">Membrane</keyword>
<feature type="domain" description="Rhodopsin" evidence="7">
    <location>
        <begin position="3"/>
        <end position="72"/>
    </location>
</feature>
<evidence type="ECO:0000313" key="8">
    <source>
        <dbReference type="EMBL" id="GJC88834.1"/>
    </source>
</evidence>
<evidence type="ECO:0000256" key="4">
    <source>
        <dbReference type="ARBA" id="ARBA00023136"/>
    </source>
</evidence>
<proteinExistence type="inferred from homology"/>
<comment type="caution">
    <text evidence="8">The sequence shown here is derived from an EMBL/GenBank/DDBJ whole genome shotgun (WGS) entry which is preliminary data.</text>
</comment>
<dbReference type="GO" id="GO:0016020">
    <property type="term" value="C:membrane"/>
    <property type="evidence" value="ECO:0007669"/>
    <property type="project" value="UniProtKB-SubCell"/>
</dbReference>
<reference evidence="8 9" key="1">
    <citation type="submission" date="2021-07" db="EMBL/GenBank/DDBJ databases">
        <title>Genome data of Colletotrichum spaethianum.</title>
        <authorList>
            <person name="Utami Y.D."/>
            <person name="Hiruma K."/>
        </authorList>
    </citation>
    <scope>NUCLEOTIDE SEQUENCE [LARGE SCALE GENOMIC DNA]</scope>
    <source>
        <strain evidence="8 9">MAFF 242679</strain>
    </source>
</reference>
<evidence type="ECO:0000256" key="5">
    <source>
        <dbReference type="ARBA" id="ARBA00038359"/>
    </source>
</evidence>
<dbReference type="Pfam" id="PF20684">
    <property type="entry name" value="Fung_rhodopsin"/>
    <property type="match status" value="1"/>
</dbReference>
<feature type="transmembrane region" description="Helical" evidence="6">
    <location>
        <begin position="25"/>
        <end position="48"/>
    </location>
</feature>
<comment type="subcellular location">
    <subcellularLocation>
        <location evidence="1">Membrane</location>
        <topology evidence="1">Multi-pass membrane protein</topology>
    </subcellularLocation>
</comment>
<evidence type="ECO:0000256" key="3">
    <source>
        <dbReference type="ARBA" id="ARBA00022989"/>
    </source>
</evidence>
<evidence type="ECO:0000313" key="9">
    <source>
        <dbReference type="Proteomes" id="UP001055172"/>
    </source>
</evidence>
<dbReference type="PANTHER" id="PTHR33048:SF47">
    <property type="entry name" value="INTEGRAL MEMBRANE PROTEIN-RELATED"/>
    <property type="match status" value="1"/>
</dbReference>
<dbReference type="InterPro" id="IPR052337">
    <property type="entry name" value="SAT4-like"/>
</dbReference>
<keyword evidence="2 6" id="KW-0812">Transmembrane</keyword>
<dbReference type="EMBL" id="BPPX01000036">
    <property type="protein sequence ID" value="GJC88834.1"/>
    <property type="molecule type" value="Genomic_DNA"/>
</dbReference>